<dbReference type="EMBL" id="CABIKO010001408">
    <property type="protein sequence ID" value="VVA41635.1"/>
    <property type="molecule type" value="Genomic_DNA"/>
</dbReference>
<evidence type="ECO:0000313" key="1">
    <source>
        <dbReference type="EMBL" id="VVA41635.1"/>
    </source>
</evidence>
<accession>A0A5E4GNX6</accession>
<dbReference type="AlphaFoldDB" id="A0A5E4GNX6"/>
<dbReference type="Proteomes" id="UP000327085">
    <property type="component" value="Unassembled WGS sequence"/>
</dbReference>
<feature type="non-terminal residue" evidence="1">
    <location>
        <position position="1"/>
    </location>
</feature>
<dbReference type="Gramene" id="VVA41635">
    <property type="protein sequence ID" value="VVA41635"/>
    <property type="gene ID" value="Prudul26B011037"/>
</dbReference>
<sequence>HLEKTLRPQTQALESKISSLPQGLGFDWYLIDVKLPEISSLPQDPFSVSFIAEISFALMSSLTYPRLQTRKSQK</sequence>
<dbReference type="InParanoid" id="A0A5E4GNX6"/>
<evidence type="ECO:0000313" key="2">
    <source>
        <dbReference type="Proteomes" id="UP000327085"/>
    </source>
</evidence>
<reference evidence="2" key="1">
    <citation type="journal article" date="2020" name="Plant J.">
        <title>Transposons played a major role in the diversification between the closely related almond and peach genomes: results from the almond genome sequence.</title>
        <authorList>
            <person name="Alioto T."/>
            <person name="Alexiou K.G."/>
            <person name="Bardil A."/>
            <person name="Barteri F."/>
            <person name="Castanera R."/>
            <person name="Cruz F."/>
            <person name="Dhingra A."/>
            <person name="Duval H."/>
            <person name="Fernandez I Marti A."/>
            <person name="Frias L."/>
            <person name="Galan B."/>
            <person name="Garcia J.L."/>
            <person name="Howad W."/>
            <person name="Gomez-Garrido J."/>
            <person name="Gut M."/>
            <person name="Julca I."/>
            <person name="Morata J."/>
            <person name="Puigdomenech P."/>
            <person name="Ribeca P."/>
            <person name="Rubio Cabetas M.J."/>
            <person name="Vlasova A."/>
            <person name="Wirthensohn M."/>
            <person name="Garcia-Mas J."/>
            <person name="Gabaldon T."/>
            <person name="Casacuberta J.M."/>
            <person name="Arus P."/>
        </authorList>
    </citation>
    <scope>NUCLEOTIDE SEQUENCE [LARGE SCALE GENOMIC DNA]</scope>
    <source>
        <strain evidence="2">cv. Texas</strain>
    </source>
</reference>
<gene>
    <name evidence="1" type="ORF">ALMOND_2B011037</name>
</gene>
<feature type="non-terminal residue" evidence="1">
    <location>
        <position position="74"/>
    </location>
</feature>
<organism evidence="1 2">
    <name type="scientific">Prunus dulcis</name>
    <name type="common">Almond</name>
    <name type="synonym">Amygdalus dulcis</name>
    <dbReference type="NCBI Taxonomy" id="3755"/>
    <lineage>
        <taxon>Eukaryota</taxon>
        <taxon>Viridiplantae</taxon>
        <taxon>Streptophyta</taxon>
        <taxon>Embryophyta</taxon>
        <taxon>Tracheophyta</taxon>
        <taxon>Spermatophyta</taxon>
        <taxon>Magnoliopsida</taxon>
        <taxon>eudicotyledons</taxon>
        <taxon>Gunneridae</taxon>
        <taxon>Pentapetalae</taxon>
        <taxon>rosids</taxon>
        <taxon>fabids</taxon>
        <taxon>Rosales</taxon>
        <taxon>Rosaceae</taxon>
        <taxon>Amygdaloideae</taxon>
        <taxon>Amygdaleae</taxon>
        <taxon>Prunus</taxon>
    </lineage>
</organism>
<name>A0A5E4GNX6_PRUDU</name>
<proteinExistence type="predicted"/>
<protein>
    <submittedName>
        <fullName evidence="1">Uncharacterized protein</fullName>
    </submittedName>
</protein>